<evidence type="ECO:0000313" key="11">
    <source>
        <dbReference type="Proteomes" id="UP000887565"/>
    </source>
</evidence>
<sequence length="722" mass="82988">MEDLKLSSLKDEHLVKRKNVAAKIKSLEKKKLSSAINYPSIMQSYSSETTTPAGSRSAKKQSKLFTYSAIESKLDEDERMESCFKSLLIRIKDLSEKETHDALVAMVSYQNSSDEVSLGLLYGILTDAQTAPKFYRDLTLLASNSLNKVLSTVNWMILEMYARLLDTPRVQLIWFVRELVKNNINHADIVCMHLMRVVLAGCYSPQNIGLIDALLTILQENKTWLDKNATLIGYAVFFYLRLIPDHTSSQHEALRNREIRFCISYLRERFMDCLTTIQRELGRALLIVGRIPEFERLWADILYNPTVLSPSFTGVWQLLSYSNPRRNTMNKIVLCRLTVEIERKIYFFLHNVASANQKSYLEWFHRQYLTPLDSQTIRSDLIRYVCCMVHPPNAVLASDVVPRWAFITHLLTTCQNPVEVQLMRLSLFYDWMFFDPEKESIMNIEPAVLVLFNSLKTQPLLASSLMDFVCRLVYNFCAPVSAQIKNCVYLSLRQLQDRKVVPSLSPLLDSNRFDPELQCLVKEIFEEFFNSKEDKKEEFLKSVSTTSHTKVDDTASDSPFSRTDSGLEIEDDKSLDQEKFSDDEMETSATAVTTNSRDNSSQDDEDEDDLDENDYFYPEKCRTKNYTTSTDLINPSDDPMPTPAAESLLQQLDETLRPLVENLQKSSESDVQGDTVYKILQQILTLDNFDEEQASALAECLCGLFKPFFARKVFPLNYDSET</sequence>
<dbReference type="Proteomes" id="UP000887565">
    <property type="component" value="Unplaced"/>
</dbReference>
<evidence type="ECO:0000256" key="4">
    <source>
        <dbReference type="ARBA" id="ARBA00022490"/>
    </source>
</evidence>
<feature type="domain" description="Integrator complex subunit 3 N-terminal" evidence="9">
    <location>
        <begin position="113"/>
        <end position="522"/>
    </location>
</feature>
<keyword evidence="4" id="KW-0963">Cytoplasm</keyword>
<evidence type="ECO:0000256" key="8">
    <source>
        <dbReference type="SAM" id="MobiDB-lite"/>
    </source>
</evidence>
<evidence type="ECO:0000256" key="2">
    <source>
        <dbReference type="ARBA" id="ARBA00004496"/>
    </source>
</evidence>
<organism evidence="11 12">
    <name type="scientific">Romanomermis culicivorax</name>
    <name type="common">Nematode worm</name>
    <dbReference type="NCBI Taxonomy" id="13658"/>
    <lineage>
        <taxon>Eukaryota</taxon>
        <taxon>Metazoa</taxon>
        <taxon>Ecdysozoa</taxon>
        <taxon>Nematoda</taxon>
        <taxon>Enoplea</taxon>
        <taxon>Dorylaimia</taxon>
        <taxon>Mermithida</taxon>
        <taxon>Mermithoidea</taxon>
        <taxon>Mermithidae</taxon>
        <taxon>Romanomermis</taxon>
    </lineage>
</organism>
<evidence type="ECO:0000259" key="10">
    <source>
        <dbReference type="Pfam" id="PF24566"/>
    </source>
</evidence>
<feature type="region of interest" description="Disordered" evidence="8">
    <location>
        <begin position="541"/>
        <end position="613"/>
    </location>
</feature>
<feature type="domain" description="Ints3-like C-terminal" evidence="10">
    <location>
        <begin position="660"/>
        <end position="721"/>
    </location>
</feature>
<feature type="compositionally biased region" description="Basic and acidic residues" evidence="8">
    <location>
        <begin position="572"/>
        <end position="582"/>
    </location>
</feature>
<dbReference type="Pfam" id="PF10189">
    <property type="entry name" value="Ints3_N"/>
    <property type="match status" value="1"/>
</dbReference>
<evidence type="ECO:0000256" key="1">
    <source>
        <dbReference type="ARBA" id="ARBA00004123"/>
    </source>
</evidence>
<evidence type="ECO:0000256" key="7">
    <source>
        <dbReference type="ARBA" id="ARBA00054331"/>
    </source>
</evidence>
<evidence type="ECO:0000256" key="5">
    <source>
        <dbReference type="ARBA" id="ARBA00023242"/>
    </source>
</evidence>
<evidence type="ECO:0000256" key="6">
    <source>
        <dbReference type="ARBA" id="ARBA00032741"/>
    </source>
</evidence>
<comment type="function">
    <text evidence="7">Component of the integrator complex, a multiprotein complex that terminates RNA polymerase II (Pol II) transcription in the promoter-proximal region of genes. The integrator complex provides a quality checkpoint during transcription elongation by driving premature transcription termination of transcripts that are unfavorably configured for transcriptional elongation: the complex terminates transcription by (1) catalyzing dephosphorylation of the C-terminal domain (CTD) of Pol II subunit Polr2A/Rbp1 and Spt5, and (2) degrading the exiting nascent RNA transcript via endonuclease activity. The integrator complex is also involved in the 3'-end processing of the U7 snRNA, and also the spliceosomal snRNAs U1, U2, U4 and U5.</text>
</comment>
<dbReference type="GO" id="GO:0005737">
    <property type="term" value="C:cytoplasm"/>
    <property type="evidence" value="ECO:0007669"/>
    <property type="project" value="UniProtKB-SubCell"/>
</dbReference>
<protein>
    <recommendedName>
        <fullName evidence="6">SOSS complex subunit A homolog</fullName>
    </recommendedName>
</protein>
<dbReference type="OMA" id="HNVASAN"/>
<feature type="compositionally biased region" description="Acidic residues" evidence="8">
    <location>
        <begin position="601"/>
        <end position="613"/>
    </location>
</feature>
<name>A0A915JGQ9_ROMCU</name>
<dbReference type="WBParaSite" id="nRc.2.0.1.t24938-RA">
    <property type="protein sequence ID" value="nRc.2.0.1.t24938-RA"/>
    <property type="gene ID" value="nRc.2.0.1.g24938"/>
</dbReference>
<keyword evidence="5" id="KW-0539">Nucleus</keyword>
<dbReference type="PANTHER" id="PTHR13587">
    <property type="entry name" value="INTEGRATOR COMPLEX SUBUNIT 3"/>
    <property type="match status" value="1"/>
</dbReference>
<proteinExistence type="inferred from homology"/>
<evidence type="ECO:0000256" key="3">
    <source>
        <dbReference type="ARBA" id="ARBA00006130"/>
    </source>
</evidence>
<dbReference type="InterPro" id="IPR045334">
    <property type="entry name" value="INTS3"/>
</dbReference>
<dbReference type="GO" id="GO:0005634">
    <property type="term" value="C:nucleus"/>
    <property type="evidence" value="ECO:0007669"/>
    <property type="project" value="UniProtKB-SubCell"/>
</dbReference>
<reference evidence="12" key="1">
    <citation type="submission" date="2022-11" db="UniProtKB">
        <authorList>
            <consortium name="WormBaseParasite"/>
        </authorList>
    </citation>
    <scope>IDENTIFICATION</scope>
</reference>
<dbReference type="Pfam" id="PF24566">
    <property type="entry name" value="HEAT_Ints3_C"/>
    <property type="match status" value="1"/>
</dbReference>
<evidence type="ECO:0000259" key="9">
    <source>
        <dbReference type="Pfam" id="PF10189"/>
    </source>
</evidence>
<evidence type="ECO:0000313" key="12">
    <source>
        <dbReference type="WBParaSite" id="nRc.2.0.1.t24938-RA"/>
    </source>
</evidence>
<dbReference type="AlphaFoldDB" id="A0A915JGQ9"/>
<accession>A0A915JGQ9</accession>
<comment type="subcellular location">
    <subcellularLocation>
        <location evidence="2">Cytoplasm</location>
    </subcellularLocation>
    <subcellularLocation>
        <location evidence="1">Nucleus</location>
    </subcellularLocation>
</comment>
<dbReference type="PANTHER" id="PTHR13587:SF7">
    <property type="entry name" value="INTEGRATOR COMPLEX SUBUNIT 3"/>
    <property type="match status" value="1"/>
</dbReference>
<comment type="similarity">
    <text evidence="3">Belongs to the Integrator subunit 3 family.</text>
</comment>
<keyword evidence="11" id="KW-1185">Reference proteome</keyword>
<dbReference type="InterPro" id="IPR056518">
    <property type="entry name" value="HEAT_Ints3_C"/>
</dbReference>
<dbReference type="InterPro" id="IPR019333">
    <property type="entry name" value="INTS3_N"/>
</dbReference>